<evidence type="ECO:0000313" key="4">
    <source>
        <dbReference type="Proteomes" id="UP000239720"/>
    </source>
</evidence>
<keyword evidence="3" id="KW-1185">Reference proteome</keyword>
<evidence type="ECO:0000313" key="2">
    <source>
        <dbReference type="EMBL" id="PQQ67637.1"/>
    </source>
</evidence>
<dbReference type="Pfam" id="PF00756">
    <property type="entry name" value="Esterase"/>
    <property type="match status" value="1"/>
</dbReference>
<evidence type="ECO:0000313" key="1">
    <source>
        <dbReference type="EMBL" id="AUG57748.1"/>
    </source>
</evidence>
<dbReference type="Proteomes" id="UP000239720">
    <property type="component" value="Unassembled WGS sequence"/>
</dbReference>
<dbReference type="InterPro" id="IPR050583">
    <property type="entry name" value="Mycobacterial_A85_antigen"/>
</dbReference>
<reference evidence="1 3" key="1">
    <citation type="submission" date="2017-12" db="EMBL/GenBank/DDBJ databases">
        <title>Complete genome sequence of Herbivorax saccincola GGR1, a novel Cellulosome-producing hydrolytic bacterium in a thermophilic biogas plant, established by Illumina and Nanopore MinION sequencing.</title>
        <authorList>
            <person name="Pechtl A."/>
            <person name="Ruckert C."/>
            <person name="Koeck D.E."/>
            <person name="Maus I."/>
            <person name="Winkler A."/>
            <person name="Kalinowski J."/>
            <person name="Puhler A."/>
            <person name="Schwarz W.W."/>
            <person name="Zverlov V.V."/>
            <person name="Schluter A."/>
            <person name="Liebl W."/>
        </authorList>
    </citation>
    <scope>NUCLEOTIDE SEQUENCE [LARGE SCALE GENOMIC DNA]</scope>
    <source>
        <strain evidence="1">GGR1</strain>
        <strain evidence="3">SR1</strain>
    </source>
</reference>
<dbReference type="OrthoDB" id="9777383at2"/>
<sequence length="267" mass="30521">MSNKSLKPPEGFDKYKKDIEHGECKEVEYFSSTTGTNRKAMIYTPPGYSSDKKYNVLYLLHGIGGDHLEWFNCGNVVNIFDNLYAENKLEPMIIVMPNGRAMKDDRPIGDVFTIDKFDAFNNFQNDLLNALIPFIESNYSVLTHRENRAIAGESMGGGQALNFGLKYLEHFAYIGSFSPAPNTMPPRVLFAEKEKIISDLKLLWISCGDEDELLNVSEGVHEYCVQENIPHTWYLNSGGHDFVFWKDCLYIFLQEIFKPVNMPSKKE</sequence>
<proteinExistence type="predicted"/>
<dbReference type="AlphaFoldDB" id="A0A2K9E5U5"/>
<dbReference type="PANTHER" id="PTHR48098">
    <property type="entry name" value="ENTEROCHELIN ESTERASE-RELATED"/>
    <property type="match status" value="1"/>
</dbReference>
<accession>A0A2K9E5U5</accession>
<keyword evidence="1" id="KW-0326">Glycosidase</keyword>
<reference evidence="2 4" key="2">
    <citation type="journal article" date="2018" name="Syst. Appl. Microbiol.">
        <title>Characterization and high-quality draft genome sequence of Herbivorax saccincola A7, an anaerobic, alkaliphilic, thermophilic, cellulolytic, and xylanolytic bacterium.</title>
        <authorList>
            <person name="Aikawa S."/>
            <person name="Baramee S."/>
            <person name="Sermsathanaswadi J."/>
            <person name="Thianheng P."/>
            <person name="Tachaapaikoon C."/>
            <person name="Shikata A."/>
            <person name="Waeonukul R."/>
            <person name="Pason P."/>
            <person name="Ratanakhanokchai K."/>
            <person name="Kosugi A."/>
        </authorList>
    </citation>
    <scope>NUCLEOTIDE SEQUENCE [LARGE SCALE GENOMIC DNA]</scope>
    <source>
        <strain evidence="2 4">A7</strain>
    </source>
</reference>
<gene>
    <name evidence="1" type="primary">xynZ4</name>
    <name evidence="2" type="ORF">B9R14_13335</name>
    <name evidence="1" type="ORF">HVS_09220</name>
</gene>
<dbReference type="EC" id="3.2.1.8" evidence="1"/>
<evidence type="ECO:0000313" key="3">
    <source>
        <dbReference type="Proteomes" id="UP000233534"/>
    </source>
</evidence>
<organism evidence="1 3">
    <name type="scientific">Acetivibrio saccincola</name>
    <dbReference type="NCBI Taxonomy" id="1677857"/>
    <lineage>
        <taxon>Bacteria</taxon>
        <taxon>Bacillati</taxon>
        <taxon>Bacillota</taxon>
        <taxon>Clostridia</taxon>
        <taxon>Eubacteriales</taxon>
        <taxon>Oscillospiraceae</taxon>
        <taxon>Acetivibrio</taxon>
    </lineage>
</organism>
<dbReference type="RefSeq" id="WP_101301465.1">
    <property type="nucleotide sequence ID" value="NZ_CP025197.1"/>
</dbReference>
<dbReference type="PANTHER" id="PTHR48098:SF1">
    <property type="entry name" value="DIACYLGLYCEROL ACYLTRANSFERASE_MYCOLYLTRANSFERASE AG85A"/>
    <property type="match status" value="1"/>
</dbReference>
<dbReference type="SUPFAM" id="SSF53474">
    <property type="entry name" value="alpha/beta-Hydrolases"/>
    <property type="match status" value="1"/>
</dbReference>
<keyword evidence="1" id="KW-0378">Hydrolase</keyword>
<keyword evidence="1" id="KW-0119">Carbohydrate metabolism</keyword>
<dbReference type="Proteomes" id="UP000233534">
    <property type="component" value="Chromosome"/>
</dbReference>
<dbReference type="KEGG" id="hsc:HVS_09220"/>
<dbReference type="GO" id="GO:0016747">
    <property type="term" value="F:acyltransferase activity, transferring groups other than amino-acyl groups"/>
    <property type="evidence" value="ECO:0007669"/>
    <property type="project" value="TreeGrafter"/>
</dbReference>
<name>A0A2K9E5U5_9FIRM</name>
<keyword evidence="1" id="KW-0624">Polysaccharide degradation</keyword>
<dbReference type="InterPro" id="IPR029058">
    <property type="entry name" value="AB_hydrolase_fold"/>
</dbReference>
<dbReference type="InterPro" id="IPR000801">
    <property type="entry name" value="Esterase-like"/>
</dbReference>
<dbReference type="Gene3D" id="3.40.50.1820">
    <property type="entry name" value="alpha/beta hydrolase"/>
    <property type="match status" value="1"/>
</dbReference>
<dbReference type="EMBL" id="NEMB01000003">
    <property type="protein sequence ID" value="PQQ67637.1"/>
    <property type="molecule type" value="Genomic_DNA"/>
</dbReference>
<dbReference type="GO" id="GO:0031176">
    <property type="term" value="F:endo-1,4-beta-xylanase activity"/>
    <property type="evidence" value="ECO:0007669"/>
    <property type="project" value="UniProtKB-EC"/>
</dbReference>
<dbReference type="GO" id="GO:0045493">
    <property type="term" value="P:xylan catabolic process"/>
    <property type="evidence" value="ECO:0007669"/>
    <property type="project" value="UniProtKB-KW"/>
</dbReference>
<keyword evidence="1" id="KW-0858">Xylan degradation</keyword>
<dbReference type="EMBL" id="CP025197">
    <property type="protein sequence ID" value="AUG57748.1"/>
    <property type="molecule type" value="Genomic_DNA"/>
</dbReference>
<protein>
    <submittedName>
        <fullName evidence="1">Endo-1,4-beta-xylanase Z</fullName>
        <ecNumber evidence="1">3.2.1.8</ecNumber>
    </submittedName>
    <submittedName>
        <fullName evidence="2">Enterochelin esterase</fullName>
    </submittedName>
</protein>